<organism evidence="7 8">
    <name type="scientific">Phenylobacterium soli</name>
    <dbReference type="NCBI Taxonomy" id="2170551"/>
    <lineage>
        <taxon>Bacteria</taxon>
        <taxon>Pseudomonadati</taxon>
        <taxon>Pseudomonadota</taxon>
        <taxon>Alphaproteobacteria</taxon>
        <taxon>Caulobacterales</taxon>
        <taxon>Caulobacteraceae</taxon>
        <taxon>Phenylobacterium</taxon>
    </lineage>
</organism>
<dbReference type="OrthoDB" id="9802944at2"/>
<dbReference type="EMBL" id="QFYQ01000001">
    <property type="protein sequence ID" value="RAK55950.1"/>
    <property type="molecule type" value="Genomic_DNA"/>
</dbReference>
<comment type="caution">
    <text evidence="7">The sequence shown here is derived from an EMBL/GenBank/DDBJ whole genome shotgun (WGS) entry which is preliminary data.</text>
</comment>
<dbReference type="AlphaFoldDB" id="A0A328AM54"/>
<feature type="domain" description="HTH merR-type" evidence="6">
    <location>
        <begin position="1"/>
        <end position="69"/>
    </location>
</feature>
<dbReference type="InterPro" id="IPR000551">
    <property type="entry name" value="MerR-type_HTH_dom"/>
</dbReference>
<dbReference type="SUPFAM" id="SSF46955">
    <property type="entry name" value="Putative DNA-binding domain"/>
    <property type="match status" value="1"/>
</dbReference>
<keyword evidence="1" id="KW-0678">Repressor</keyword>
<protein>
    <submittedName>
        <fullName evidence="7">MerR family transcriptional regulator</fullName>
    </submittedName>
</protein>
<keyword evidence="8" id="KW-1185">Reference proteome</keyword>
<dbReference type="PANTHER" id="PTHR30204:SF69">
    <property type="entry name" value="MERR-FAMILY TRANSCRIPTIONAL REGULATOR"/>
    <property type="match status" value="1"/>
</dbReference>
<dbReference type="PROSITE" id="PS50937">
    <property type="entry name" value="HTH_MERR_2"/>
    <property type="match status" value="1"/>
</dbReference>
<dbReference type="PANTHER" id="PTHR30204">
    <property type="entry name" value="REDOX-CYCLING DRUG-SENSING TRANSCRIPTIONAL ACTIVATOR SOXR"/>
    <property type="match status" value="1"/>
</dbReference>
<dbReference type="Gene3D" id="1.10.1660.10">
    <property type="match status" value="1"/>
</dbReference>
<accession>A0A328AM54</accession>
<dbReference type="Proteomes" id="UP000249254">
    <property type="component" value="Unassembled WGS sequence"/>
</dbReference>
<dbReference type="RefSeq" id="WP_111529698.1">
    <property type="nucleotide sequence ID" value="NZ_JBHRSG010000003.1"/>
</dbReference>
<keyword evidence="2" id="KW-0805">Transcription regulation</keyword>
<proteinExistence type="predicted"/>
<evidence type="ECO:0000256" key="3">
    <source>
        <dbReference type="ARBA" id="ARBA00023125"/>
    </source>
</evidence>
<evidence type="ECO:0000259" key="6">
    <source>
        <dbReference type="PROSITE" id="PS50937"/>
    </source>
</evidence>
<dbReference type="GO" id="GO:0003700">
    <property type="term" value="F:DNA-binding transcription factor activity"/>
    <property type="evidence" value="ECO:0007669"/>
    <property type="project" value="InterPro"/>
</dbReference>
<evidence type="ECO:0000256" key="4">
    <source>
        <dbReference type="ARBA" id="ARBA00023163"/>
    </source>
</evidence>
<evidence type="ECO:0000256" key="1">
    <source>
        <dbReference type="ARBA" id="ARBA00022491"/>
    </source>
</evidence>
<reference evidence="8" key="1">
    <citation type="submission" date="2018-05" db="EMBL/GenBank/DDBJ databases">
        <authorList>
            <person name="Li X."/>
        </authorList>
    </citation>
    <scope>NUCLEOTIDE SEQUENCE [LARGE SCALE GENOMIC DNA]</scope>
    <source>
        <strain evidence="8">LX32</strain>
    </source>
</reference>
<dbReference type="GO" id="GO:0003677">
    <property type="term" value="F:DNA binding"/>
    <property type="evidence" value="ECO:0007669"/>
    <property type="project" value="UniProtKB-KW"/>
</dbReference>
<dbReference type="PRINTS" id="PR00040">
    <property type="entry name" value="HTHMERR"/>
</dbReference>
<dbReference type="SMART" id="SM00422">
    <property type="entry name" value="HTH_MERR"/>
    <property type="match status" value="1"/>
</dbReference>
<evidence type="ECO:0000313" key="7">
    <source>
        <dbReference type="EMBL" id="RAK55950.1"/>
    </source>
</evidence>
<keyword evidence="4" id="KW-0804">Transcription</keyword>
<dbReference type="InterPro" id="IPR009061">
    <property type="entry name" value="DNA-bd_dom_put_sf"/>
</dbReference>
<dbReference type="InterPro" id="IPR047057">
    <property type="entry name" value="MerR_fam"/>
</dbReference>
<evidence type="ECO:0000256" key="5">
    <source>
        <dbReference type="SAM" id="MobiDB-lite"/>
    </source>
</evidence>
<keyword evidence="3" id="KW-0238">DNA-binding</keyword>
<dbReference type="Pfam" id="PF13411">
    <property type="entry name" value="MerR_1"/>
    <property type="match status" value="1"/>
</dbReference>
<evidence type="ECO:0000313" key="8">
    <source>
        <dbReference type="Proteomes" id="UP000249254"/>
    </source>
</evidence>
<sequence length="156" mass="17253">MRIGEFARRAGLSASKIRFYEARGLLPTAARTLSGYRSYDATDLRIVTFIDRCRSLGFSLADIARFMRLPEAERRAKVGLVETLEAKLAELDAHMAEMRRRRRDILAMIEEVKAIRDGSHEAGYGPTPERRAGDASAATAGGRARRPARSGRDAAS</sequence>
<name>A0A328AM54_9CAUL</name>
<evidence type="ECO:0000256" key="2">
    <source>
        <dbReference type="ARBA" id="ARBA00023015"/>
    </source>
</evidence>
<dbReference type="PROSITE" id="PS00552">
    <property type="entry name" value="HTH_MERR_1"/>
    <property type="match status" value="1"/>
</dbReference>
<feature type="region of interest" description="Disordered" evidence="5">
    <location>
        <begin position="117"/>
        <end position="156"/>
    </location>
</feature>
<gene>
    <name evidence="7" type="ORF">DJ017_16255</name>
</gene>